<proteinExistence type="predicted"/>
<dbReference type="InParanoid" id="A0A672L2P6"/>
<accession>A0A672L2P6</accession>
<dbReference type="InterPro" id="IPR034607">
    <property type="entry name" value="CCDC127"/>
</dbReference>
<evidence type="ECO:0000313" key="3">
    <source>
        <dbReference type="Ensembl" id="ENSSGRP00000017394.1"/>
    </source>
</evidence>
<dbReference type="Ensembl" id="ENSSGRT00000018799.1">
    <property type="protein sequence ID" value="ENSSGRP00000017394.1"/>
    <property type="gene ID" value="ENSSGRG00000010534.1"/>
</dbReference>
<reference evidence="3" key="2">
    <citation type="submission" date="2025-09" db="UniProtKB">
        <authorList>
            <consortium name="Ensembl"/>
        </authorList>
    </citation>
    <scope>IDENTIFICATION</scope>
</reference>
<evidence type="ECO:0000256" key="2">
    <source>
        <dbReference type="SAM" id="Phobius"/>
    </source>
</evidence>
<organism evidence="3 4">
    <name type="scientific">Sinocyclocheilus grahami</name>
    <name type="common">Dianchi golden-line fish</name>
    <name type="synonym">Barbus grahami</name>
    <dbReference type="NCBI Taxonomy" id="75366"/>
    <lineage>
        <taxon>Eukaryota</taxon>
        <taxon>Metazoa</taxon>
        <taxon>Chordata</taxon>
        <taxon>Craniata</taxon>
        <taxon>Vertebrata</taxon>
        <taxon>Euteleostomi</taxon>
        <taxon>Actinopterygii</taxon>
        <taxon>Neopterygii</taxon>
        <taxon>Teleostei</taxon>
        <taxon>Ostariophysi</taxon>
        <taxon>Cypriniformes</taxon>
        <taxon>Cyprinidae</taxon>
        <taxon>Cyprininae</taxon>
        <taxon>Sinocyclocheilus</taxon>
    </lineage>
</organism>
<name>A0A672L2P6_SINGR</name>
<feature type="region of interest" description="Disordered" evidence="1">
    <location>
        <begin position="1"/>
        <end position="20"/>
    </location>
</feature>
<keyword evidence="2" id="KW-1133">Transmembrane helix</keyword>
<evidence type="ECO:0000313" key="4">
    <source>
        <dbReference type="Proteomes" id="UP000472262"/>
    </source>
</evidence>
<reference evidence="3" key="1">
    <citation type="submission" date="2025-08" db="UniProtKB">
        <authorList>
            <consortium name="Ensembl"/>
        </authorList>
    </citation>
    <scope>IDENTIFICATION</scope>
</reference>
<protein>
    <submittedName>
        <fullName evidence="3">Coiled-coil domain containing 127b</fullName>
    </submittedName>
</protein>
<evidence type="ECO:0000256" key="1">
    <source>
        <dbReference type="SAM" id="MobiDB-lite"/>
    </source>
</evidence>
<keyword evidence="2" id="KW-0812">Transmembrane</keyword>
<dbReference type="AlphaFoldDB" id="A0A672L2P6"/>
<keyword evidence="2" id="KW-0472">Membrane</keyword>
<dbReference type="PANTHER" id="PTHR31958">
    <property type="entry name" value="COILED-COIL DOMAIN-CONTAINING PROTEIN 127"/>
    <property type="match status" value="1"/>
</dbReference>
<keyword evidence="4" id="KW-1185">Reference proteome</keyword>
<dbReference type="PANTHER" id="PTHR31958:SF2">
    <property type="entry name" value="COILED-COIL DOMAIN-CONTAINING PROTEIN 127"/>
    <property type="match status" value="1"/>
</dbReference>
<sequence length="159" mass="18070">MDNLNDPQGGNIIPGRQGDGGDSSKWNCVPFVSVVGIAALRTYYTTLFPLRVSFKTKSRKPKSKSILNNLSSMHPVKEEDLEKNLLVYSAKQPLLAHLEMEEGLSDIFKNDHTCAEYLNTDKRKNGSLMWLYLKYWKLQLTLQLHKKAEAALLNTQTKE</sequence>
<feature type="transmembrane region" description="Helical" evidence="2">
    <location>
        <begin position="31"/>
        <end position="54"/>
    </location>
</feature>
<dbReference type="Proteomes" id="UP000472262">
    <property type="component" value="Unassembled WGS sequence"/>
</dbReference>